<proteinExistence type="predicted"/>
<protein>
    <submittedName>
        <fullName evidence="1">Uncharacterized protein</fullName>
    </submittedName>
</protein>
<dbReference type="AlphaFoldDB" id="W0LK36"/>
<name>W0LK36_9GAMM</name>
<dbReference type="RefSeq" id="WP_024912289.1">
    <property type="nucleotide sequence ID" value="NZ_CP007044.2"/>
</dbReference>
<reference evidence="1 2" key="1">
    <citation type="submission" date="2014-01" db="EMBL/GenBank/DDBJ databases">
        <title>Isolation of Serratia multitudinisentens RB-25 from Ex-Landfill site.</title>
        <authorList>
            <person name="Robson E.H.J."/>
        </authorList>
    </citation>
    <scope>NUCLEOTIDE SEQUENCE [LARGE SCALE GENOMIC DNA]</scope>
    <source>
        <strain evidence="1 2">RB-25</strain>
    </source>
</reference>
<dbReference type="PATRIC" id="fig|1441930.4.peg.2638"/>
<evidence type="ECO:0000313" key="2">
    <source>
        <dbReference type="Proteomes" id="UP000019030"/>
    </source>
</evidence>
<dbReference type="Proteomes" id="UP000019030">
    <property type="component" value="Chromosome"/>
</dbReference>
<dbReference type="eggNOG" id="ENOG502ZQB2">
    <property type="taxonomic scope" value="Bacteria"/>
</dbReference>
<organism evidence="1 2">
    <name type="scientific">Chania multitudinisentens RB-25</name>
    <dbReference type="NCBI Taxonomy" id="1441930"/>
    <lineage>
        <taxon>Bacteria</taxon>
        <taxon>Pseudomonadati</taxon>
        <taxon>Pseudomonadota</taxon>
        <taxon>Gammaproteobacteria</taxon>
        <taxon>Enterobacterales</taxon>
        <taxon>Yersiniaceae</taxon>
        <taxon>Chania</taxon>
    </lineage>
</organism>
<dbReference type="OrthoDB" id="6874586at2"/>
<dbReference type="STRING" id="1441930.Z042_13275"/>
<dbReference type="KEGG" id="sfo:Z042_13275"/>
<reference evidence="1 2" key="2">
    <citation type="submission" date="2015-03" db="EMBL/GenBank/DDBJ databases">
        <authorList>
            <person name="Chan K.-G."/>
        </authorList>
    </citation>
    <scope>NUCLEOTIDE SEQUENCE [LARGE SCALE GENOMIC DNA]</scope>
    <source>
        <strain evidence="1 2">RB-25</strain>
    </source>
</reference>
<sequence length="182" mass="20950">MRIILLVASLICTGLVQAEERKGDYIYSEKVVKRFKITEVSPYKDYYLPSMRYQMLLSKFNDSDNTFCAIGYQLEDGFREAAVFWDKGKKIIRWQPEGVDFSGYIEKVITMTRPSIQYDSIIPRDKITMGMMAAYAKEDVDAMRADCERNGEVITIKAFATPKACEECNLQDFECIEPLLTP</sequence>
<keyword evidence="2" id="KW-1185">Reference proteome</keyword>
<evidence type="ECO:0000313" key="1">
    <source>
        <dbReference type="EMBL" id="AHG22789.1"/>
    </source>
</evidence>
<dbReference type="HOGENOM" id="CLU_1460331_0_0_6"/>
<dbReference type="EMBL" id="CP007044">
    <property type="protein sequence ID" value="AHG22789.1"/>
    <property type="molecule type" value="Genomic_DNA"/>
</dbReference>
<accession>W0LK36</accession>
<gene>
    <name evidence="1" type="ORF">Z042_13275</name>
</gene>